<organism evidence="1 2">
    <name type="scientific">Rangifer tarandus platyrhynchus</name>
    <name type="common">Svalbard reindeer</name>
    <dbReference type="NCBI Taxonomy" id="3082113"/>
    <lineage>
        <taxon>Eukaryota</taxon>
        <taxon>Metazoa</taxon>
        <taxon>Chordata</taxon>
        <taxon>Craniata</taxon>
        <taxon>Vertebrata</taxon>
        <taxon>Euteleostomi</taxon>
        <taxon>Mammalia</taxon>
        <taxon>Eutheria</taxon>
        <taxon>Laurasiatheria</taxon>
        <taxon>Artiodactyla</taxon>
        <taxon>Ruminantia</taxon>
        <taxon>Pecora</taxon>
        <taxon>Cervidae</taxon>
        <taxon>Odocoileinae</taxon>
        <taxon>Rangifer</taxon>
    </lineage>
</organism>
<proteinExistence type="predicted"/>
<name>A0ACB0DWR4_RANTA</name>
<evidence type="ECO:0000313" key="1">
    <source>
        <dbReference type="EMBL" id="CAI9692690.1"/>
    </source>
</evidence>
<protein>
    <submittedName>
        <fullName evidence="1">Uncharacterized protein</fullName>
    </submittedName>
</protein>
<dbReference type="EMBL" id="OX596095">
    <property type="protein sequence ID" value="CAI9692690.1"/>
    <property type="molecule type" value="Genomic_DNA"/>
</dbReference>
<reference evidence="1" key="1">
    <citation type="submission" date="2023-05" db="EMBL/GenBank/DDBJ databases">
        <authorList>
            <consortium name="ELIXIR-Norway"/>
        </authorList>
    </citation>
    <scope>NUCLEOTIDE SEQUENCE</scope>
</reference>
<evidence type="ECO:0000313" key="2">
    <source>
        <dbReference type="Proteomes" id="UP001162501"/>
    </source>
</evidence>
<sequence>MSRAQPPRSTFIGGRPREQLVPETHLGGALVLLLEKRREELETWVLGVLLAAGCPCACFSVDTGYGGFWAMQGGPCARRPPAWARGGTAGYLWGLGPKDRGRKLVEADACLAAPGPPQPECCTVAYHHPLHCIFADFKSGLFSVFAFGQSIPGAATGLRVRRALVSITPVAWLPLPGVHCEVREASSLAQGHGRNLTVCDRGQRCPYPGRPLGSGWGHLLWLVPDARERVDQSRGFLLSGSLRSGGQMGEQSAGKALRCLHRPCGWAACAHMPGGAGSQAVADGQQTLPWRGSEKEARLSLSWHIRPLRSSRLLSGHVLPRVLAVPGAGRTHVEHARPRTL</sequence>
<gene>
    <name evidence="1" type="ORF">MRATA1EN3_LOCUS3903</name>
</gene>
<dbReference type="Proteomes" id="UP001162501">
    <property type="component" value="Chromosome 11"/>
</dbReference>
<accession>A0ACB0DWR4</accession>